<organism evidence="1 2">
    <name type="scientific">Lentinula raphanica</name>
    <dbReference type="NCBI Taxonomy" id="153919"/>
    <lineage>
        <taxon>Eukaryota</taxon>
        <taxon>Fungi</taxon>
        <taxon>Dikarya</taxon>
        <taxon>Basidiomycota</taxon>
        <taxon>Agaricomycotina</taxon>
        <taxon>Agaricomycetes</taxon>
        <taxon>Agaricomycetidae</taxon>
        <taxon>Agaricales</taxon>
        <taxon>Marasmiineae</taxon>
        <taxon>Omphalotaceae</taxon>
        <taxon>Lentinula</taxon>
    </lineage>
</organism>
<proteinExistence type="predicted"/>
<dbReference type="Proteomes" id="UP001163846">
    <property type="component" value="Unassembled WGS sequence"/>
</dbReference>
<evidence type="ECO:0000313" key="1">
    <source>
        <dbReference type="EMBL" id="KAJ3831833.1"/>
    </source>
</evidence>
<sequence>MEHPQESTAIFVETKHKVRILNVPVSGTFPSYFAEPLTYTHLESLDNVERNEVLAEPANRNDSPNEDETPYDDFSCFNAGIVFASTRITMSGHPRRPERFAQALPVKVMVLYVQGSVLVLVADLQQKKPGIILPGSGDFNETFLEWEIQRCGQDLRLDLTETQTTVRTHLRFSFPSKSEYLSFKGCVSPSVQNQRALSYMDKSYSDRDWILKLFEALA</sequence>
<dbReference type="AlphaFoldDB" id="A0AA38NWB6"/>
<reference evidence="1" key="1">
    <citation type="submission" date="2022-08" db="EMBL/GenBank/DDBJ databases">
        <authorList>
            <consortium name="DOE Joint Genome Institute"/>
            <person name="Min B."/>
            <person name="Riley R."/>
            <person name="Sierra-Patev S."/>
            <person name="Naranjo-Ortiz M."/>
            <person name="Looney B."/>
            <person name="Konkel Z."/>
            <person name="Slot J.C."/>
            <person name="Sakamoto Y."/>
            <person name="Steenwyk J.L."/>
            <person name="Rokas A."/>
            <person name="Carro J."/>
            <person name="Camarero S."/>
            <person name="Ferreira P."/>
            <person name="Molpeceres G."/>
            <person name="Ruiz-Duenas F.J."/>
            <person name="Serrano A."/>
            <person name="Henrissat B."/>
            <person name="Drula E."/>
            <person name="Hughes K.W."/>
            <person name="Mata J.L."/>
            <person name="Ishikawa N.K."/>
            <person name="Vargas-Isla R."/>
            <person name="Ushijima S."/>
            <person name="Smith C.A."/>
            <person name="Ahrendt S."/>
            <person name="Andreopoulos W."/>
            <person name="He G."/>
            <person name="Labutti K."/>
            <person name="Lipzen A."/>
            <person name="Ng V."/>
            <person name="Sandor L."/>
            <person name="Barry K."/>
            <person name="Martinez A.T."/>
            <person name="Xiao Y."/>
            <person name="Gibbons J.G."/>
            <person name="Terashima K."/>
            <person name="Hibbett D.S."/>
            <person name="Grigoriev I.V."/>
        </authorList>
    </citation>
    <scope>NUCLEOTIDE SEQUENCE</scope>
    <source>
        <strain evidence="1">TFB9207</strain>
    </source>
</reference>
<comment type="caution">
    <text evidence="1">The sequence shown here is derived from an EMBL/GenBank/DDBJ whole genome shotgun (WGS) entry which is preliminary data.</text>
</comment>
<protein>
    <submittedName>
        <fullName evidence="1">Uncharacterized protein</fullName>
    </submittedName>
</protein>
<name>A0AA38NWB6_9AGAR</name>
<gene>
    <name evidence="1" type="ORF">F5878DRAFT_667145</name>
</gene>
<dbReference type="EMBL" id="MU807207">
    <property type="protein sequence ID" value="KAJ3831833.1"/>
    <property type="molecule type" value="Genomic_DNA"/>
</dbReference>
<keyword evidence="2" id="KW-1185">Reference proteome</keyword>
<accession>A0AA38NWB6</accession>
<evidence type="ECO:0000313" key="2">
    <source>
        <dbReference type="Proteomes" id="UP001163846"/>
    </source>
</evidence>